<keyword evidence="4" id="KW-0479">Metal-binding</keyword>
<dbReference type="Gene3D" id="2.102.10.10">
    <property type="entry name" value="Rieske [2Fe-2S] iron-sulphur domain"/>
    <property type="match status" value="1"/>
</dbReference>
<dbReference type="GO" id="GO:0051537">
    <property type="term" value="F:2 iron, 2 sulfur cluster binding"/>
    <property type="evidence" value="ECO:0007669"/>
    <property type="project" value="UniProtKB-KW"/>
</dbReference>
<evidence type="ECO:0000256" key="6">
    <source>
        <dbReference type="ARBA" id="ARBA00023014"/>
    </source>
</evidence>
<keyword evidence="3" id="KW-0001">2Fe-2S</keyword>
<reference evidence="11" key="1">
    <citation type="journal article" date="2014" name="Int. J. Syst. Evol. Microbiol.">
        <title>Complete genome sequence of Corynebacterium casei LMG S-19264T (=DSM 44701T), isolated from a smear-ripened cheese.</title>
        <authorList>
            <consortium name="US DOE Joint Genome Institute (JGI-PGF)"/>
            <person name="Walter F."/>
            <person name="Albersmeier A."/>
            <person name="Kalinowski J."/>
            <person name="Ruckert C."/>
        </authorList>
    </citation>
    <scope>NUCLEOTIDE SEQUENCE</scope>
    <source>
        <strain evidence="11">CGMCC 1.15478</strain>
    </source>
</reference>
<dbReference type="InterPro" id="IPR005805">
    <property type="entry name" value="Rieske_Fe-S_prot_C"/>
</dbReference>
<evidence type="ECO:0000259" key="10">
    <source>
        <dbReference type="PROSITE" id="PS51296"/>
    </source>
</evidence>
<dbReference type="Proteomes" id="UP000641514">
    <property type="component" value="Unassembled WGS sequence"/>
</dbReference>
<keyword evidence="7" id="KW-1015">Disulfide bond</keyword>
<dbReference type="EMBL" id="BMJH01000001">
    <property type="protein sequence ID" value="GGC54541.1"/>
    <property type="molecule type" value="Genomic_DNA"/>
</dbReference>
<dbReference type="PROSITE" id="PS51257">
    <property type="entry name" value="PROKAR_LIPOPROTEIN"/>
    <property type="match status" value="1"/>
</dbReference>
<dbReference type="PRINTS" id="PR00162">
    <property type="entry name" value="RIESKE"/>
</dbReference>
<feature type="domain" description="Rieske" evidence="10">
    <location>
        <begin position="51"/>
        <end position="142"/>
    </location>
</feature>
<keyword evidence="12" id="KW-1185">Reference proteome</keyword>
<evidence type="ECO:0000256" key="4">
    <source>
        <dbReference type="ARBA" id="ARBA00022723"/>
    </source>
</evidence>
<dbReference type="InterPro" id="IPR017941">
    <property type="entry name" value="Rieske_2Fe-2S"/>
</dbReference>
<accession>A0A916X9E5</accession>
<dbReference type="CDD" id="cd03467">
    <property type="entry name" value="Rieske"/>
    <property type="match status" value="1"/>
</dbReference>
<dbReference type="GO" id="GO:0016705">
    <property type="term" value="F:oxidoreductase activity, acting on paired donors, with incorporation or reduction of molecular oxygen"/>
    <property type="evidence" value="ECO:0007669"/>
    <property type="project" value="UniProtKB-ARBA"/>
</dbReference>
<keyword evidence="6" id="KW-0411">Iron-sulfur</keyword>
<dbReference type="InterPro" id="IPR014349">
    <property type="entry name" value="Rieske_Fe-S_prot"/>
</dbReference>
<comment type="function">
    <text evidence="1">Iron-sulfur subunit of the cytochrome bc1 complex, an essential component of the respiratory electron transport chain required for ATP synthesis. The bc1 complex catalyzes the oxidation of menaquinol and the reduction of cytochrome c in the respiratory chain. The bc1 complex operates through a Q-cycle mechanism that couples electron transfer to generation of the proton gradient that drives ATP synthesis.</text>
</comment>
<evidence type="ECO:0000256" key="2">
    <source>
        <dbReference type="ARBA" id="ARBA00015816"/>
    </source>
</evidence>
<comment type="cofactor">
    <cofactor evidence="9">
        <name>[2Fe-2S] cluster</name>
        <dbReference type="ChEBI" id="CHEBI:190135"/>
    </cofactor>
</comment>
<protein>
    <recommendedName>
        <fullName evidence="2">Cytochrome bc1 complex Rieske iron-sulfur subunit</fullName>
    </recommendedName>
    <alternativeName>
        <fullName evidence="8">Cytochrome bc1 reductase complex subunit QcrA</fullName>
    </alternativeName>
</protein>
<name>A0A916X9E5_9ACTN</name>
<dbReference type="GO" id="GO:0046872">
    <property type="term" value="F:metal ion binding"/>
    <property type="evidence" value="ECO:0007669"/>
    <property type="project" value="UniProtKB-KW"/>
</dbReference>
<proteinExistence type="predicted"/>
<evidence type="ECO:0000256" key="5">
    <source>
        <dbReference type="ARBA" id="ARBA00023004"/>
    </source>
</evidence>
<dbReference type="GO" id="GO:0004497">
    <property type="term" value="F:monooxygenase activity"/>
    <property type="evidence" value="ECO:0007669"/>
    <property type="project" value="UniProtKB-ARBA"/>
</dbReference>
<dbReference type="PANTHER" id="PTHR10134">
    <property type="entry name" value="CYTOCHROME B-C1 COMPLEX SUBUNIT RIESKE, MITOCHONDRIAL"/>
    <property type="match status" value="1"/>
</dbReference>
<sequence length="144" mass="14980">MDRRQAIKTACVLCAGTMVAGCGRTGSGADDVESLPPATFDPDGQAEENGFAIANVEDVPVGGGIVLFAEQVVITQPSEGNFFAFSAVCPHQGCMVQEPEDGRIVCPCHDSRFELDGSRIAGPATSGLRPRQISLNGTSIVLAQ</sequence>
<dbReference type="InterPro" id="IPR036922">
    <property type="entry name" value="Rieske_2Fe-2S_sf"/>
</dbReference>
<evidence type="ECO:0000256" key="1">
    <source>
        <dbReference type="ARBA" id="ARBA00002494"/>
    </source>
</evidence>
<dbReference type="GO" id="GO:0016020">
    <property type="term" value="C:membrane"/>
    <property type="evidence" value="ECO:0007669"/>
    <property type="project" value="InterPro"/>
</dbReference>
<evidence type="ECO:0000313" key="11">
    <source>
        <dbReference type="EMBL" id="GGC54541.1"/>
    </source>
</evidence>
<organism evidence="11 12">
    <name type="scientific">Hoyosella rhizosphaerae</name>
    <dbReference type="NCBI Taxonomy" id="1755582"/>
    <lineage>
        <taxon>Bacteria</taxon>
        <taxon>Bacillati</taxon>
        <taxon>Actinomycetota</taxon>
        <taxon>Actinomycetes</taxon>
        <taxon>Mycobacteriales</taxon>
        <taxon>Hoyosellaceae</taxon>
        <taxon>Hoyosella</taxon>
    </lineage>
</organism>
<dbReference type="AlphaFoldDB" id="A0A916X9E5"/>
<reference evidence="11" key="2">
    <citation type="submission" date="2020-09" db="EMBL/GenBank/DDBJ databases">
        <authorList>
            <person name="Sun Q."/>
            <person name="Zhou Y."/>
        </authorList>
    </citation>
    <scope>NUCLEOTIDE SEQUENCE</scope>
    <source>
        <strain evidence="11">CGMCC 1.15478</strain>
    </source>
</reference>
<dbReference type="Pfam" id="PF00355">
    <property type="entry name" value="Rieske"/>
    <property type="match status" value="1"/>
</dbReference>
<evidence type="ECO:0000256" key="3">
    <source>
        <dbReference type="ARBA" id="ARBA00022714"/>
    </source>
</evidence>
<evidence type="ECO:0000313" key="12">
    <source>
        <dbReference type="Proteomes" id="UP000641514"/>
    </source>
</evidence>
<evidence type="ECO:0000256" key="8">
    <source>
        <dbReference type="ARBA" id="ARBA00029586"/>
    </source>
</evidence>
<evidence type="ECO:0000256" key="7">
    <source>
        <dbReference type="ARBA" id="ARBA00023157"/>
    </source>
</evidence>
<gene>
    <name evidence="11" type="ORF">GCM10011410_03670</name>
</gene>
<comment type="caution">
    <text evidence="11">The sequence shown here is derived from an EMBL/GenBank/DDBJ whole genome shotgun (WGS) entry which is preliminary data.</text>
</comment>
<dbReference type="PROSITE" id="PS51296">
    <property type="entry name" value="RIESKE"/>
    <property type="match status" value="1"/>
</dbReference>
<keyword evidence="5" id="KW-0408">Iron</keyword>
<dbReference type="SUPFAM" id="SSF50022">
    <property type="entry name" value="ISP domain"/>
    <property type="match status" value="1"/>
</dbReference>
<evidence type="ECO:0000256" key="9">
    <source>
        <dbReference type="ARBA" id="ARBA00034078"/>
    </source>
</evidence>